<keyword evidence="3" id="KW-1185">Reference proteome</keyword>
<comment type="caution">
    <text evidence="2">The sequence shown here is derived from an EMBL/GenBank/DDBJ whole genome shotgun (WGS) entry which is preliminary data.</text>
</comment>
<reference evidence="3" key="1">
    <citation type="submission" date="2023-07" db="EMBL/GenBank/DDBJ databases">
        <title>Dyadobacter sp. nov 'subterranea' isolated from contaminted grondwater.</title>
        <authorList>
            <person name="Szabo I."/>
            <person name="Al-Omari J."/>
            <person name="Szerdahelyi S.G."/>
            <person name="Rado J."/>
        </authorList>
    </citation>
    <scope>NUCLEOTIDE SEQUENCE [LARGE SCALE GENOMIC DNA]</scope>
    <source>
        <strain evidence="3">UP-52</strain>
    </source>
</reference>
<dbReference type="InterPro" id="IPR024467">
    <property type="entry name" value="Xre/MbcA/ParS-like_toxin-bd"/>
</dbReference>
<name>A0ABR9WM69_9BACT</name>
<evidence type="ECO:0000259" key="1">
    <source>
        <dbReference type="Pfam" id="PF09722"/>
    </source>
</evidence>
<protein>
    <submittedName>
        <fullName evidence="2">DUF2384 domain-containing protein</fullName>
    </submittedName>
</protein>
<dbReference type="EMBL" id="JACYGY010000002">
    <property type="protein sequence ID" value="MBE9465976.1"/>
    <property type="molecule type" value="Genomic_DNA"/>
</dbReference>
<dbReference type="Pfam" id="PF09722">
    <property type="entry name" value="Xre_MbcA_ParS_C"/>
    <property type="match status" value="1"/>
</dbReference>
<dbReference type="Proteomes" id="UP000634134">
    <property type="component" value="Unassembled WGS sequence"/>
</dbReference>
<accession>A0ABR9WM69</accession>
<sequence length="94" mass="10703">MEKYSIMTANELADILGLKLENIVLYWPDKILQLKNILIHALDTFNGNKTVVRYWLSTSIAELNDQTPLQIMASTYDFSLIDNVLGRLDYGLPA</sequence>
<feature type="domain" description="Antitoxin Xre/MbcA/ParS-like toxin-binding" evidence="1">
    <location>
        <begin position="41"/>
        <end position="91"/>
    </location>
</feature>
<organism evidence="2 3">
    <name type="scientific">Dyadobacter subterraneus</name>
    <dbReference type="NCBI Taxonomy" id="2773304"/>
    <lineage>
        <taxon>Bacteria</taxon>
        <taxon>Pseudomonadati</taxon>
        <taxon>Bacteroidota</taxon>
        <taxon>Cytophagia</taxon>
        <taxon>Cytophagales</taxon>
        <taxon>Spirosomataceae</taxon>
        <taxon>Dyadobacter</taxon>
    </lineage>
</organism>
<evidence type="ECO:0000313" key="2">
    <source>
        <dbReference type="EMBL" id="MBE9465976.1"/>
    </source>
</evidence>
<evidence type="ECO:0000313" key="3">
    <source>
        <dbReference type="Proteomes" id="UP000634134"/>
    </source>
</evidence>
<proteinExistence type="predicted"/>
<dbReference type="RefSeq" id="WP_194124244.1">
    <property type="nucleotide sequence ID" value="NZ_JACYGY010000002.1"/>
</dbReference>
<gene>
    <name evidence="2" type="ORF">IEE83_29250</name>
</gene>